<dbReference type="EMBL" id="UOEE01000078">
    <property type="protein sequence ID" value="VAV88916.1"/>
    <property type="molecule type" value="Genomic_DNA"/>
</dbReference>
<sequence length="132" mass="14365">MMRIAFIPVLTLAVLTAGCSTGAKFLEKAENTPKWFLDKIPEIDREGYPSMASAPAKPGDVQSLANWDKKLEALQTKGEELTQAERDQRGDDTLKTPDFLSQNRELADVDKFNEEEAAADAAAIAAGETNGH</sequence>
<evidence type="ECO:0000256" key="1">
    <source>
        <dbReference type="SAM" id="MobiDB-lite"/>
    </source>
</evidence>
<evidence type="ECO:0008006" key="3">
    <source>
        <dbReference type="Google" id="ProtNLM"/>
    </source>
</evidence>
<name>A0A3B0RJD2_9ZZZZ</name>
<evidence type="ECO:0000313" key="2">
    <source>
        <dbReference type="EMBL" id="VAV88916.1"/>
    </source>
</evidence>
<protein>
    <recommendedName>
        <fullName evidence="3">Lipoprotein</fullName>
    </recommendedName>
</protein>
<gene>
    <name evidence="2" type="ORF">MNBD_ALPHA06-1116</name>
</gene>
<feature type="region of interest" description="Disordered" evidence="1">
    <location>
        <begin position="78"/>
        <end position="100"/>
    </location>
</feature>
<proteinExistence type="predicted"/>
<organism evidence="2">
    <name type="scientific">hydrothermal vent metagenome</name>
    <dbReference type="NCBI Taxonomy" id="652676"/>
    <lineage>
        <taxon>unclassified sequences</taxon>
        <taxon>metagenomes</taxon>
        <taxon>ecological metagenomes</taxon>
    </lineage>
</organism>
<feature type="compositionally biased region" description="Basic and acidic residues" evidence="1">
    <location>
        <begin position="78"/>
        <end position="95"/>
    </location>
</feature>
<dbReference type="PROSITE" id="PS51257">
    <property type="entry name" value="PROKAR_LIPOPROTEIN"/>
    <property type="match status" value="1"/>
</dbReference>
<dbReference type="AlphaFoldDB" id="A0A3B0RJD2"/>
<reference evidence="2" key="1">
    <citation type="submission" date="2018-06" db="EMBL/GenBank/DDBJ databases">
        <authorList>
            <person name="Zhirakovskaya E."/>
        </authorList>
    </citation>
    <scope>NUCLEOTIDE SEQUENCE</scope>
</reference>
<accession>A0A3B0RJD2</accession>